<reference evidence="4 6" key="2">
    <citation type="submission" date="2018-12" db="EMBL/GenBank/DDBJ databases">
        <title>Legionella sp,whole genome shotgun sequence.</title>
        <authorList>
            <person name="Wu H."/>
        </authorList>
    </citation>
    <scope>NUCLEOTIDE SEQUENCE [LARGE SCALE GENOMIC DNA]</scope>
    <source>
        <strain evidence="4">Km489</strain>
        <strain evidence="6">km489</strain>
    </source>
</reference>
<gene>
    <name evidence="3" type="ORF">DGG96_01060</name>
    <name evidence="2" type="ORF">DGG96_03365</name>
    <name evidence="4" type="ORF">ELY20_00465</name>
</gene>
<evidence type="ECO:0000313" key="2">
    <source>
        <dbReference type="EMBL" id="PWY57041.1"/>
    </source>
</evidence>
<comment type="caution">
    <text evidence="2">The sequence shown here is derived from an EMBL/GenBank/DDBJ whole genome shotgun (WGS) entry which is preliminary data.</text>
</comment>
<keyword evidence="6" id="KW-1185">Reference proteome</keyword>
<feature type="transmembrane region" description="Helical" evidence="1">
    <location>
        <begin position="62"/>
        <end position="83"/>
    </location>
</feature>
<evidence type="ECO:0000313" key="6">
    <source>
        <dbReference type="Proteomes" id="UP000287374"/>
    </source>
</evidence>
<protein>
    <recommendedName>
        <fullName evidence="7">DUF4405 domain-containing protein</fullName>
    </recommendedName>
</protein>
<name>A0A317U5U9_9GAMM</name>
<feature type="transmembrane region" description="Helical" evidence="1">
    <location>
        <begin position="36"/>
        <end position="56"/>
    </location>
</feature>
<evidence type="ECO:0008006" key="7">
    <source>
        <dbReference type="Google" id="ProtNLM"/>
    </source>
</evidence>
<evidence type="ECO:0000313" key="4">
    <source>
        <dbReference type="EMBL" id="RUR26427.1"/>
    </source>
</evidence>
<dbReference type="EMBL" id="RZGX01000001">
    <property type="protein sequence ID" value="RUR26427.1"/>
    <property type="molecule type" value="Genomic_DNA"/>
</dbReference>
<accession>A0A317U5U9</accession>
<dbReference type="EMBL" id="QHJG01000002">
    <property type="protein sequence ID" value="PWY57338.1"/>
    <property type="molecule type" value="Genomic_DNA"/>
</dbReference>
<feature type="transmembrane region" description="Helical" evidence="1">
    <location>
        <begin position="95"/>
        <end position="114"/>
    </location>
</feature>
<reference evidence="2 5" key="1">
    <citation type="submission" date="2018-05" db="EMBL/GenBank/DDBJ databases">
        <title>Legionella qingyii sp.nov., whole genome shotgun sequence.</title>
        <authorList>
            <person name="Wu H."/>
            <person name="Zhu Q."/>
            <person name="Hu C."/>
        </authorList>
    </citation>
    <scope>NUCLEOTIDE SEQUENCE [LARGE SCALE GENOMIC DNA]</scope>
    <source>
        <strain evidence="2 5">HEB18</strain>
    </source>
</reference>
<sequence>MLILAILLFLAAVVCGLFLLTAILQDRPINITVRNLHAVFAALGLLIIIAHMLAFATGKSTLLAVSLIFLIVAALGGLSMVALAKKGKALPKKAVLVHPIIALAGLIALVIYVLP</sequence>
<keyword evidence="1" id="KW-0472">Membrane</keyword>
<dbReference type="OrthoDB" id="5654033at2"/>
<proteinExistence type="predicted"/>
<evidence type="ECO:0000256" key="1">
    <source>
        <dbReference type="SAM" id="Phobius"/>
    </source>
</evidence>
<feature type="transmembrane region" description="Helical" evidence="1">
    <location>
        <begin position="6"/>
        <end position="24"/>
    </location>
</feature>
<dbReference type="AlphaFoldDB" id="A0A317U5U9"/>
<dbReference type="RefSeq" id="WP_110141174.1">
    <property type="nucleotide sequence ID" value="NZ_QHJG01000002.1"/>
</dbReference>
<dbReference type="EMBL" id="QHJG01000004">
    <property type="protein sequence ID" value="PWY57041.1"/>
    <property type="molecule type" value="Genomic_DNA"/>
</dbReference>
<dbReference type="Proteomes" id="UP000287374">
    <property type="component" value="Unassembled WGS sequence"/>
</dbReference>
<organism evidence="2 5">
    <name type="scientific">Legionella qingyii</name>
    <dbReference type="NCBI Taxonomy" id="2184757"/>
    <lineage>
        <taxon>Bacteria</taxon>
        <taxon>Pseudomonadati</taxon>
        <taxon>Pseudomonadota</taxon>
        <taxon>Gammaproteobacteria</taxon>
        <taxon>Legionellales</taxon>
        <taxon>Legionellaceae</taxon>
        <taxon>Legionella</taxon>
    </lineage>
</organism>
<evidence type="ECO:0000313" key="5">
    <source>
        <dbReference type="Proteomes" id="UP000247152"/>
    </source>
</evidence>
<keyword evidence="1" id="KW-0812">Transmembrane</keyword>
<keyword evidence="1" id="KW-1133">Transmembrane helix</keyword>
<evidence type="ECO:0000313" key="3">
    <source>
        <dbReference type="EMBL" id="PWY57338.1"/>
    </source>
</evidence>
<dbReference type="Proteomes" id="UP000247152">
    <property type="component" value="Unassembled WGS sequence"/>
</dbReference>